<dbReference type="GO" id="GO:0043190">
    <property type="term" value="C:ATP-binding cassette (ABC) transporter complex"/>
    <property type="evidence" value="ECO:0007669"/>
    <property type="project" value="InterPro"/>
</dbReference>
<feature type="transmembrane region" description="Helical" evidence="5">
    <location>
        <begin position="140"/>
        <end position="160"/>
    </location>
</feature>
<name>A0A348AEB6_9FIRM</name>
<dbReference type="PANTHER" id="PTHR43332">
    <property type="entry name" value="INNER MEMBRANE TRANSPORT PERMEASE YADH-RELATED"/>
    <property type="match status" value="1"/>
</dbReference>
<protein>
    <recommendedName>
        <fullName evidence="5">Transport permease protein</fullName>
    </recommendedName>
</protein>
<evidence type="ECO:0000259" key="6">
    <source>
        <dbReference type="PROSITE" id="PS51012"/>
    </source>
</evidence>
<feature type="transmembrane region" description="Helical" evidence="5">
    <location>
        <begin position="224"/>
        <end position="243"/>
    </location>
</feature>
<feature type="transmembrane region" description="Helical" evidence="5">
    <location>
        <begin position="193"/>
        <end position="212"/>
    </location>
</feature>
<keyword evidence="3 5" id="KW-1133">Transmembrane helix</keyword>
<keyword evidence="8" id="KW-1185">Reference proteome</keyword>
<organism evidence="7 8">
    <name type="scientific">Methylomusa anaerophila</name>
    <dbReference type="NCBI Taxonomy" id="1930071"/>
    <lineage>
        <taxon>Bacteria</taxon>
        <taxon>Bacillati</taxon>
        <taxon>Bacillota</taxon>
        <taxon>Negativicutes</taxon>
        <taxon>Selenomonadales</taxon>
        <taxon>Sporomusaceae</taxon>
        <taxon>Methylomusa</taxon>
    </lineage>
</organism>
<dbReference type="RefSeq" id="WP_126305559.1">
    <property type="nucleotide sequence ID" value="NZ_AP018449.1"/>
</dbReference>
<feature type="transmembrane region" description="Helical" evidence="5">
    <location>
        <begin position="24"/>
        <end position="42"/>
    </location>
</feature>
<dbReference type="Proteomes" id="UP000276437">
    <property type="component" value="Chromosome"/>
</dbReference>
<evidence type="ECO:0000256" key="4">
    <source>
        <dbReference type="ARBA" id="ARBA00023136"/>
    </source>
</evidence>
<dbReference type="PANTHER" id="PTHR43332:SF2">
    <property type="entry name" value="INNER MEMBRANE TRANSPORT PERMEASE YADH"/>
    <property type="match status" value="1"/>
</dbReference>
<keyword evidence="5" id="KW-0813">Transport</keyword>
<feature type="domain" description="ABC transmembrane type-2" evidence="6">
    <location>
        <begin position="23"/>
        <end position="245"/>
    </location>
</feature>
<dbReference type="InterPro" id="IPR013525">
    <property type="entry name" value="ABC2_TM"/>
</dbReference>
<dbReference type="InterPro" id="IPR052522">
    <property type="entry name" value="ABC-2_transport_permease"/>
</dbReference>
<evidence type="ECO:0000256" key="3">
    <source>
        <dbReference type="ARBA" id="ARBA00022989"/>
    </source>
</evidence>
<accession>A0A348AEB6</accession>
<dbReference type="InterPro" id="IPR000412">
    <property type="entry name" value="ABC_2_transport"/>
</dbReference>
<dbReference type="PRINTS" id="PR00164">
    <property type="entry name" value="ABC2TRNSPORT"/>
</dbReference>
<evidence type="ECO:0000313" key="7">
    <source>
        <dbReference type="EMBL" id="BBB89414.1"/>
    </source>
</evidence>
<comment type="subcellular location">
    <subcellularLocation>
        <location evidence="5">Cell membrane</location>
        <topology evidence="5">Multi-pass membrane protein</topology>
    </subcellularLocation>
    <subcellularLocation>
        <location evidence="1">Membrane</location>
        <topology evidence="1">Multi-pass membrane protein</topology>
    </subcellularLocation>
</comment>
<gene>
    <name evidence="7" type="primary">yadH_3</name>
    <name evidence="7" type="ORF">MAMMFC1_00047</name>
</gene>
<feature type="transmembrane region" description="Helical" evidence="5">
    <location>
        <begin position="54"/>
        <end position="72"/>
    </location>
</feature>
<dbReference type="OrthoDB" id="111284at2"/>
<evidence type="ECO:0000256" key="5">
    <source>
        <dbReference type="RuleBase" id="RU361157"/>
    </source>
</evidence>
<keyword evidence="2 5" id="KW-0812">Transmembrane</keyword>
<dbReference type="GO" id="GO:0140359">
    <property type="term" value="F:ABC-type transporter activity"/>
    <property type="evidence" value="ECO:0007669"/>
    <property type="project" value="InterPro"/>
</dbReference>
<feature type="transmembrane region" description="Helical" evidence="5">
    <location>
        <begin position="116"/>
        <end position="134"/>
    </location>
</feature>
<dbReference type="PIRSF" id="PIRSF006648">
    <property type="entry name" value="DrrB"/>
    <property type="match status" value="1"/>
</dbReference>
<comment type="similarity">
    <text evidence="5">Belongs to the ABC-2 integral membrane protein family.</text>
</comment>
<dbReference type="Pfam" id="PF01061">
    <property type="entry name" value="ABC2_membrane"/>
    <property type="match status" value="1"/>
</dbReference>
<proteinExistence type="inferred from homology"/>
<dbReference type="AlphaFoldDB" id="A0A348AEB6"/>
<evidence type="ECO:0000256" key="1">
    <source>
        <dbReference type="ARBA" id="ARBA00004141"/>
    </source>
</evidence>
<dbReference type="EMBL" id="AP018449">
    <property type="protein sequence ID" value="BBB89414.1"/>
    <property type="molecule type" value="Genomic_DNA"/>
</dbReference>
<reference evidence="7 8" key="1">
    <citation type="journal article" date="2018" name="Int. J. Syst. Evol. Microbiol.">
        <title>Methylomusa anaerophila gen. nov., sp. nov., an anaerobic methanol-utilizing bacterium isolated from a microbial fuel cell.</title>
        <authorList>
            <person name="Amano N."/>
            <person name="Yamamuro A."/>
            <person name="Miyahara M."/>
            <person name="Kouzuma A."/>
            <person name="Abe T."/>
            <person name="Watanabe K."/>
        </authorList>
    </citation>
    <scope>NUCLEOTIDE SEQUENCE [LARGE SCALE GENOMIC DNA]</scope>
    <source>
        <strain evidence="7 8">MMFC1</strain>
    </source>
</reference>
<sequence>MFFNDIYTVFWRDWLVLHRRMTKFILSRMVTPVLYLVAFGWGLGRGIQMNGGSYLNFIVPGIMALNAMNISFNSVASPLNMMRLYHKSFEEYLVAPVGPAAFVIGKILAGTLRGMISCAVIFLLAHFFGATIAIHAGFLLVLMLICALFAAMGVVAAMVIDSHEDMGNFSTYFLLPMSFLCATFFTVDKFPLVLRWIIEILPLTHATYALRILGAGGHTPWPSVAVLGAYAVILTGAGIWTLLHVRD</sequence>
<evidence type="ECO:0000256" key="2">
    <source>
        <dbReference type="ARBA" id="ARBA00022692"/>
    </source>
</evidence>
<keyword evidence="5" id="KW-1003">Cell membrane</keyword>
<dbReference type="PROSITE" id="PS51012">
    <property type="entry name" value="ABC_TM2"/>
    <property type="match status" value="1"/>
</dbReference>
<evidence type="ECO:0000313" key="8">
    <source>
        <dbReference type="Proteomes" id="UP000276437"/>
    </source>
</evidence>
<feature type="transmembrane region" description="Helical" evidence="5">
    <location>
        <begin position="169"/>
        <end position="187"/>
    </location>
</feature>
<dbReference type="InterPro" id="IPR047817">
    <property type="entry name" value="ABC2_TM_bact-type"/>
</dbReference>
<dbReference type="KEGG" id="mana:MAMMFC1_00047"/>
<keyword evidence="4 5" id="KW-0472">Membrane</keyword>